<name>A0AAX0AU57_CLOBE</name>
<dbReference type="Proteomes" id="UP001193748">
    <property type="component" value="Unassembled WGS sequence"/>
</dbReference>
<protein>
    <submittedName>
        <fullName evidence="1">Uncharacterized protein</fullName>
    </submittedName>
</protein>
<evidence type="ECO:0000313" key="1">
    <source>
        <dbReference type="EMBL" id="NRT86495.1"/>
    </source>
</evidence>
<proteinExistence type="predicted"/>
<comment type="caution">
    <text evidence="1">The sequence shown here is derived from an EMBL/GenBank/DDBJ whole genome shotgun (WGS) entry which is preliminary data.</text>
</comment>
<accession>A0AAX0AU57</accession>
<gene>
    <name evidence="1" type="ORF">B0H41_000174</name>
</gene>
<organism evidence="1 2">
    <name type="scientific">Clostridium beijerinckii</name>
    <name type="common">Clostridium MP</name>
    <dbReference type="NCBI Taxonomy" id="1520"/>
    <lineage>
        <taxon>Bacteria</taxon>
        <taxon>Bacillati</taxon>
        <taxon>Bacillota</taxon>
        <taxon>Clostridia</taxon>
        <taxon>Eubacteriales</taxon>
        <taxon>Clostridiaceae</taxon>
        <taxon>Clostridium</taxon>
    </lineage>
</organism>
<reference evidence="1" key="2">
    <citation type="journal article" date="2022" name="Nat. Biotechnol.">
        <title>Carbon-negative production of acetone and isopropanol by gas fermentation at industrial pilot scale.</title>
        <authorList>
            <person name="Liew F.E."/>
            <person name="Nogle R."/>
            <person name="Abdalla T."/>
            <person name="Rasor B.J."/>
            <person name="Canter C."/>
            <person name="Jensen R.O."/>
            <person name="Wang L."/>
            <person name="Strutz J."/>
            <person name="Chirania P."/>
            <person name="De Tissera S."/>
            <person name="Mueller A.P."/>
            <person name="Ruan Z."/>
            <person name="Gao A."/>
            <person name="Tran L."/>
            <person name="Engle N.L."/>
            <person name="Bromley J.C."/>
            <person name="Daniell J."/>
            <person name="Conrado R."/>
            <person name="Tschaplinski T.J."/>
            <person name="Giannone R.J."/>
            <person name="Hettich R.L."/>
            <person name="Karim A.S."/>
            <person name="Simpson S.D."/>
            <person name="Brown S.D."/>
            <person name="Leang C."/>
            <person name="Jewett M.C."/>
            <person name="Kopke M."/>
        </authorList>
    </citation>
    <scope>NUCLEOTIDE SEQUENCE</scope>
    <source>
        <strain evidence="1">DJ080</strain>
    </source>
</reference>
<dbReference type="EMBL" id="JABSWW010000001">
    <property type="protein sequence ID" value="NRT86495.1"/>
    <property type="molecule type" value="Genomic_DNA"/>
</dbReference>
<evidence type="ECO:0000313" key="2">
    <source>
        <dbReference type="Proteomes" id="UP001193748"/>
    </source>
</evidence>
<dbReference type="AlphaFoldDB" id="A0AAX0AU57"/>
<sequence length="32" mass="3765">MEEKDTKKMHYNNVSNSSGLLDKSKLKAEYLY</sequence>
<reference evidence="1" key="1">
    <citation type="submission" date="2020-05" db="EMBL/GenBank/DDBJ databases">
        <authorList>
            <person name="Brown S."/>
            <person name="Huntemann M."/>
            <person name="Clum A."/>
            <person name="Spunde A."/>
            <person name="Palaniappan K."/>
            <person name="Ritter S."/>
            <person name="Mikhailova N."/>
            <person name="Chen I.-M."/>
            <person name="Stamatis D."/>
            <person name="Reddy T."/>
            <person name="O'Malley R."/>
            <person name="Daum C."/>
            <person name="Shapiro N."/>
            <person name="Ivanova N."/>
            <person name="Kyrpides N."/>
            <person name="Woyke T."/>
        </authorList>
    </citation>
    <scope>NUCLEOTIDE SEQUENCE</scope>
    <source>
        <strain evidence="1">DJ080</strain>
    </source>
</reference>